<keyword evidence="6 9" id="KW-0969">Cilium</keyword>
<keyword evidence="4 9" id="KW-0970">Cilium biogenesis/degradation</keyword>
<proteinExistence type="inferred from homology"/>
<dbReference type="SMART" id="SM00028">
    <property type="entry name" value="TPR"/>
    <property type="match status" value="4"/>
</dbReference>
<dbReference type="PANTHER" id="PTHR20931:SF0">
    <property type="entry name" value="TETRATRICOPEPTIDE REPEAT PROTEIN 30"/>
    <property type="match status" value="1"/>
</dbReference>
<feature type="repeat" description="TPR" evidence="8">
    <location>
        <begin position="145"/>
        <end position="178"/>
    </location>
</feature>
<dbReference type="GeneID" id="108624818"/>
<dbReference type="GO" id="GO:0030992">
    <property type="term" value="C:intraciliary transport particle B"/>
    <property type="evidence" value="ECO:0007669"/>
    <property type="project" value="TreeGrafter"/>
</dbReference>
<dbReference type="GO" id="GO:0042073">
    <property type="term" value="P:intraciliary transport"/>
    <property type="evidence" value="ECO:0007669"/>
    <property type="project" value="UniProtKB-UniRule"/>
</dbReference>
<evidence type="ECO:0000256" key="7">
    <source>
        <dbReference type="ARBA" id="ARBA00023273"/>
    </source>
</evidence>
<dbReference type="SUPFAM" id="SSF48452">
    <property type="entry name" value="TPR-like"/>
    <property type="match status" value="3"/>
</dbReference>
<dbReference type="RefSeq" id="XP_017879855.1">
    <property type="nucleotide sequence ID" value="XM_018024366.2"/>
</dbReference>
<evidence type="ECO:0000256" key="10">
    <source>
        <dbReference type="SAM" id="Coils"/>
    </source>
</evidence>
<evidence type="ECO:0000256" key="5">
    <source>
        <dbReference type="ARBA" id="ARBA00022803"/>
    </source>
</evidence>
<dbReference type="AlphaFoldDB" id="A0AAJ7IYR5"/>
<dbReference type="Proteomes" id="UP000694925">
    <property type="component" value="Unplaced"/>
</dbReference>
<evidence type="ECO:0000256" key="3">
    <source>
        <dbReference type="ARBA" id="ARBA00022737"/>
    </source>
</evidence>
<keyword evidence="11" id="KW-1185">Reference proteome</keyword>
<name>A0AAJ7IYR5_9HYME</name>
<dbReference type="GO" id="GO:0005879">
    <property type="term" value="C:axonemal microtubule"/>
    <property type="evidence" value="ECO:0007669"/>
    <property type="project" value="UniProtKB-UniRule"/>
</dbReference>
<evidence type="ECO:0000256" key="2">
    <source>
        <dbReference type="ARBA" id="ARBA00009522"/>
    </source>
</evidence>
<keyword evidence="5 8" id="KW-0802">TPR repeat</keyword>
<dbReference type="PANTHER" id="PTHR20931">
    <property type="entry name" value="TETRATRICOPEPTIDE REPEAT PROTEIN 30"/>
    <property type="match status" value="1"/>
</dbReference>
<feature type="coiled-coil region" evidence="10">
    <location>
        <begin position="501"/>
        <end position="528"/>
    </location>
</feature>
<evidence type="ECO:0000313" key="12">
    <source>
        <dbReference type="RefSeq" id="XP_017879855.1"/>
    </source>
</evidence>
<comment type="function">
    <text evidence="9">Required for polyglutamylation of axonemal tubulin. Plays a role in anterograde intraflagellar transport (IFT), the process by which cilia precursors are transported from the base of the cilium to the site of their incorporation at the tip.</text>
</comment>
<evidence type="ECO:0000256" key="4">
    <source>
        <dbReference type="ARBA" id="ARBA00022794"/>
    </source>
</evidence>
<gene>
    <name evidence="12" type="primary">LOC108624818</name>
</gene>
<evidence type="ECO:0000313" key="11">
    <source>
        <dbReference type="Proteomes" id="UP000694925"/>
    </source>
</evidence>
<accession>A0AAJ7IYR5</accession>
<comment type="subcellular location">
    <subcellularLocation>
        <location evidence="1 9">Cell projection</location>
        <location evidence="1 9">Cilium</location>
    </subcellularLocation>
</comment>
<dbReference type="FunFam" id="1.25.40.10:FF:000186">
    <property type="entry name" value="Tetratricopeptide repeat domain 30A"/>
    <property type="match status" value="1"/>
</dbReference>
<protein>
    <recommendedName>
        <fullName evidence="9">Tetratricopeptide repeat protein 30</fullName>
    </recommendedName>
</protein>
<organism evidence="11 12">
    <name type="scientific">Ceratina calcarata</name>
    <dbReference type="NCBI Taxonomy" id="156304"/>
    <lineage>
        <taxon>Eukaryota</taxon>
        <taxon>Metazoa</taxon>
        <taxon>Ecdysozoa</taxon>
        <taxon>Arthropoda</taxon>
        <taxon>Hexapoda</taxon>
        <taxon>Insecta</taxon>
        <taxon>Pterygota</taxon>
        <taxon>Neoptera</taxon>
        <taxon>Endopterygota</taxon>
        <taxon>Hymenoptera</taxon>
        <taxon>Apocrita</taxon>
        <taxon>Aculeata</taxon>
        <taxon>Apoidea</taxon>
        <taxon>Anthophila</taxon>
        <taxon>Apidae</taxon>
        <taxon>Ceratina</taxon>
        <taxon>Zadontomerus</taxon>
    </lineage>
</organism>
<dbReference type="InterPro" id="IPR019734">
    <property type="entry name" value="TPR_rpt"/>
</dbReference>
<comment type="similarity">
    <text evidence="2 9">Belongs to the TTC30/dfy-1/fleer family.</text>
</comment>
<sequence>MTTFIQNVHIKDGEYTKTIYSMIKEQRYSETIKILLTLLDFYPTSRPCLSLLAHCYFYTQDFIASAHCYEKLVQLCPNENIYKLHHAQSLHQACMYQEAWTICSNIVHQSNLEFKVKKLQAAIKYGQEDMVAAKNLVDQCPADDVDTEINLGCLLYKEEQYEQALKKFANALQIAGFKPHLSYNVALCYFKLKEYTASSKHIADIIEQGIREHPELGVGMTTDGIELRSVGNTLTLHETALTEAFNLKAAIEYQLQNYEAAKEALTDMPPRSEEELDAVTLHNQALINMDTKPSEGFEKLQFLLQQNPFPPETFANLLLLYCKYQYYDLAADVLAENVHLTYKYLTPYLYDFLDALITQQTSPEEAYRKFDDLGNKHMEILRKATKRVQEARLNHDDPAVKKAVNDYEEALERYVPVLMAQAKIYWELGNYTQVEKIFRKSVEFCNEHDVWKLNVAHTLFMQENKFKEATGFYEPIVRKKYDNILDVSAIVLANLCVSYIMTSQNAEAEGLMKKIEKEEQAVSREDQDKKLFHLCIVNLVIGTLYCSKGNYEFGISRVMKSLEPYNKKLGTDTWFYAKRCFLSLLEQLAKQLVVLKDTTLQECVQFLEHCEVYGRDVITVVEQPFDIQDMLSITPQSKQTVIYEARFLKALFSKLQMS</sequence>
<dbReference type="GO" id="GO:0120170">
    <property type="term" value="F:intraciliary transport particle B binding"/>
    <property type="evidence" value="ECO:0007669"/>
    <property type="project" value="TreeGrafter"/>
</dbReference>
<dbReference type="InterPro" id="IPR011990">
    <property type="entry name" value="TPR-like_helical_dom_sf"/>
</dbReference>
<dbReference type="InterPro" id="IPR039941">
    <property type="entry name" value="TT30"/>
</dbReference>
<dbReference type="FunFam" id="1.25.40.10:FF:000211">
    <property type="entry name" value="tetratricopeptide repeat protein 30B"/>
    <property type="match status" value="1"/>
</dbReference>
<evidence type="ECO:0000256" key="1">
    <source>
        <dbReference type="ARBA" id="ARBA00004138"/>
    </source>
</evidence>
<keyword evidence="7 9" id="KW-0966">Cell projection</keyword>
<dbReference type="PROSITE" id="PS50005">
    <property type="entry name" value="TPR"/>
    <property type="match status" value="1"/>
</dbReference>
<evidence type="ECO:0000256" key="9">
    <source>
        <dbReference type="RuleBase" id="RU367070"/>
    </source>
</evidence>
<dbReference type="KEGG" id="ccal:108624818"/>
<dbReference type="Pfam" id="PF13181">
    <property type="entry name" value="TPR_8"/>
    <property type="match status" value="1"/>
</dbReference>
<dbReference type="CTD" id="34702"/>
<dbReference type="Gene3D" id="1.25.40.10">
    <property type="entry name" value="Tetratricopeptide repeat domain"/>
    <property type="match status" value="3"/>
</dbReference>
<evidence type="ECO:0000256" key="6">
    <source>
        <dbReference type="ARBA" id="ARBA00023069"/>
    </source>
</evidence>
<reference evidence="12" key="1">
    <citation type="submission" date="2025-08" db="UniProtKB">
        <authorList>
            <consortium name="RefSeq"/>
        </authorList>
    </citation>
    <scope>IDENTIFICATION</scope>
    <source>
        <tissue evidence="12">Whole body</tissue>
    </source>
</reference>
<keyword evidence="10" id="KW-0175">Coiled coil</keyword>
<keyword evidence="3" id="KW-0677">Repeat</keyword>
<evidence type="ECO:0000256" key="8">
    <source>
        <dbReference type="PROSITE-ProRule" id="PRU00339"/>
    </source>
</evidence>